<accession>A0A0A9FWY3</accession>
<dbReference type="EMBL" id="GBRH01183085">
    <property type="protein sequence ID" value="JAE14811.1"/>
    <property type="molecule type" value="Transcribed_RNA"/>
</dbReference>
<name>A0A0A9FWY3_ARUDO</name>
<organism evidence="1">
    <name type="scientific">Arundo donax</name>
    <name type="common">Giant reed</name>
    <name type="synonym">Donax arundinaceus</name>
    <dbReference type="NCBI Taxonomy" id="35708"/>
    <lineage>
        <taxon>Eukaryota</taxon>
        <taxon>Viridiplantae</taxon>
        <taxon>Streptophyta</taxon>
        <taxon>Embryophyta</taxon>
        <taxon>Tracheophyta</taxon>
        <taxon>Spermatophyta</taxon>
        <taxon>Magnoliopsida</taxon>
        <taxon>Liliopsida</taxon>
        <taxon>Poales</taxon>
        <taxon>Poaceae</taxon>
        <taxon>PACMAD clade</taxon>
        <taxon>Arundinoideae</taxon>
        <taxon>Arundineae</taxon>
        <taxon>Arundo</taxon>
    </lineage>
</organism>
<protein>
    <submittedName>
        <fullName evidence="1">Uncharacterized protein</fullName>
    </submittedName>
</protein>
<evidence type="ECO:0000313" key="1">
    <source>
        <dbReference type="EMBL" id="JAE14811.1"/>
    </source>
</evidence>
<reference evidence="1" key="2">
    <citation type="journal article" date="2015" name="Data Brief">
        <title>Shoot transcriptome of the giant reed, Arundo donax.</title>
        <authorList>
            <person name="Barrero R.A."/>
            <person name="Guerrero F.D."/>
            <person name="Moolhuijzen P."/>
            <person name="Goolsby J.A."/>
            <person name="Tidwell J."/>
            <person name="Bellgard S.E."/>
            <person name="Bellgard M.I."/>
        </authorList>
    </citation>
    <scope>NUCLEOTIDE SEQUENCE</scope>
    <source>
        <tissue evidence="1">Shoot tissue taken approximately 20 cm above the soil surface</tissue>
    </source>
</reference>
<reference evidence="1" key="1">
    <citation type="submission" date="2014-09" db="EMBL/GenBank/DDBJ databases">
        <authorList>
            <person name="Magalhaes I.L.F."/>
            <person name="Oliveira U."/>
            <person name="Santos F.R."/>
            <person name="Vidigal T.H.D.A."/>
            <person name="Brescovit A.D."/>
            <person name="Santos A.J."/>
        </authorList>
    </citation>
    <scope>NUCLEOTIDE SEQUENCE</scope>
    <source>
        <tissue evidence="1">Shoot tissue taken approximately 20 cm above the soil surface</tissue>
    </source>
</reference>
<sequence>MSPGRRGQGLVSIASSTNCCVNLDSLMELQYGR</sequence>
<proteinExistence type="predicted"/>
<dbReference type="AlphaFoldDB" id="A0A0A9FWY3"/>